<feature type="transmembrane region" description="Helical" evidence="1">
    <location>
        <begin position="166"/>
        <end position="191"/>
    </location>
</feature>
<feature type="transmembrane region" description="Helical" evidence="1">
    <location>
        <begin position="80"/>
        <end position="104"/>
    </location>
</feature>
<reference evidence="2 3" key="1">
    <citation type="submission" date="2016-10" db="EMBL/GenBank/DDBJ databases">
        <authorList>
            <person name="de Groot N.N."/>
        </authorList>
    </citation>
    <scope>NUCLEOTIDE SEQUENCE [LARGE SCALE GENOMIC DNA]</scope>
    <source>
        <strain evidence="2 3">DSM 18346</strain>
    </source>
</reference>
<feature type="transmembrane region" description="Helical" evidence="1">
    <location>
        <begin position="110"/>
        <end position="131"/>
    </location>
</feature>
<dbReference type="RefSeq" id="WP_090548835.1">
    <property type="nucleotide sequence ID" value="NZ_FNFP01000001.1"/>
</dbReference>
<dbReference type="PANTHER" id="PTHR43424:SF1">
    <property type="entry name" value="LOCUS PUTATIVE PROTEIN 1-RELATED"/>
    <property type="match status" value="1"/>
</dbReference>
<protein>
    <submittedName>
        <fullName evidence="2">Membrane protein involved in the export of O-antigen and teichoic acid</fullName>
    </submittedName>
</protein>
<evidence type="ECO:0000256" key="1">
    <source>
        <dbReference type="SAM" id="Phobius"/>
    </source>
</evidence>
<feature type="transmembrane region" description="Helical" evidence="1">
    <location>
        <begin position="203"/>
        <end position="221"/>
    </location>
</feature>
<feature type="transmembrane region" description="Helical" evidence="1">
    <location>
        <begin position="46"/>
        <end position="68"/>
    </location>
</feature>
<feature type="transmembrane region" description="Helical" evidence="1">
    <location>
        <begin position="12"/>
        <end position="34"/>
    </location>
</feature>
<accession>A0A1G8X621</accession>
<organism evidence="2 3">
    <name type="scientific">Natronincola ferrireducens</name>
    <dbReference type="NCBI Taxonomy" id="393762"/>
    <lineage>
        <taxon>Bacteria</taxon>
        <taxon>Bacillati</taxon>
        <taxon>Bacillota</taxon>
        <taxon>Clostridia</taxon>
        <taxon>Peptostreptococcales</taxon>
        <taxon>Natronincolaceae</taxon>
        <taxon>Natronincola</taxon>
    </lineage>
</organism>
<keyword evidence="3" id="KW-1185">Reference proteome</keyword>
<dbReference type="EMBL" id="FNFP01000001">
    <property type="protein sequence ID" value="SDJ86099.1"/>
    <property type="molecule type" value="Genomic_DNA"/>
</dbReference>
<gene>
    <name evidence="2" type="ORF">SAMN05660472_00130</name>
</gene>
<feature type="transmembrane region" description="Helical" evidence="1">
    <location>
        <begin position="344"/>
        <end position="362"/>
    </location>
</feature>
<proteinExistence type="predicted"/>
<name>A0A1G8X621_9FIRM</name>
<sequence length="417" mass="47410">MIQKISKVLSNDYMFSIAAKIFVILSGVIYSSLFSRYFGPTLRGESAVIINFVSLASVFLGFGMYQTYPIFRKEKKEFPIYFTSNMITVFIAYLAVSIFIIVNFDISTNIKIAALITPLTILIKQINYVVLIERPKKRNINSILIGLTDIIIVIFFIVLFKSNYFFMISFLIVKEILHLIISLVNLEISIFKLKPQFKGIPRFFKFGIIPMITVSLMTINYRVDILMLNGVVLSSSIGIYAIGVNLAELIWLVPNALKDILLSKLTKGSKDSEVAYVIRHSLFFAIISLVGISAFGKYIILILYGTEFLESYNITIIMQIGIIGMIFYKMIYAYNIANGYRVNSLIMLSFAATSNIILNYVMIPIYGIYGAAISSVVSYNMCGIAFLIYFHYKSNIAYKEILFITKKDLKILFDKIR</sequence>
<feature type="transmembrane region" description="Helical" evidence="1">
    <location>
        <begin position="312"/>
        <end position="332"/>
    </location>
</feature>
<dbReference type="OrthoDB" id="371333at2"/>
<dbReference type="Proteomes" id="UP000198718">
    <property type="component" value="Unassembled WGS sequence"/>
</dbReference>
<feature type="transmembrane region" description="Helical" evidence="1">
    <location>
        <begin position="227"/>
        <end position="253"/>
    </location>
</feature>
<feature type="transmembrane region" description="Helical" evidence="1">
    <location>
        <begin position="274"/>
        <end position="300"/>
    </location>
</feature>
<keyword evidence="1" id="KW-0812">Transmembrane</keyword>
<dbReference type="InterPro" id="IPR052556">
    <property type="entry name" value="PolySynth_Transporter"/>
</dbReference>
<feature type="transmembrane region" description="Helical" evidence="1">
    <location>
        <begin position="143"/>
        <end position="160"/>
    </location>
</feature>
<evidence type="ECO:0000313" key="3">
    <source>
        <dbReference type="Proteomes" id="UP000198718"/>
    </source>
</evidence>
<evidence type="ECO:0000313" key="2">
    <source>
        <dbReference type="EMBL" id="SDJ86099.1"/>
    </source>
</evidence>
<dbReference type="AlphaFoldDB" id="A0A1G8X621"/>
<feature type="transmembrane region" description="Helical" evidence="1">
    <location>
        <begin position="368"/>
        <end position="390"/>
    </location>
</feature>
<keyword evidence="1" id="KW-0472">Membrane</keyword>
<dbReference type="PANTHER" id="PTHR43424">
    <property type="entry name" value="LOCUS PUTATIVE PROTEIN 1-RELATED"/>
    <property type="match status" value="1"/>
</dbReference>
<keyword evidence="1" id="KW-1133">Transmembrane helix</keyword>
<dbReference type="STRING" id="393762.SAMN05660472_00130"/>